<protein>
    <submittedName>
        <fullName evidence="3 4">Purkinje cell protein 2 homolog isoform X1</fullName>
    </submittedName>
</protein>
<dbReference type="AlphaFoldDB" id="A0A6P5JMU7"/>
<dbReference type="InterPro" id="IPR003109">
    <property type="entry name" value="GoLoco_motif"/>
</dbReference>
<dbReference type="RefSeq" id="XP_020835502.1">
    <property type="nucleotide sequence ID" value="XM_020979843.1"/>
</dbReference>
<dbReference type="RefSeq" id="XP_020835499.1">
    <property type="nucleotide sequence ID" value="XM_020979840.1"/>
</dbReference>
<gene>
    <name evidence="3 4 5 6" type="primary">PCP2</name>
</gene>
<evidence type="ECO:0000313" key="2">
    <source>
        <dbReference type="Proteomes" id="UP000515140"/>
    </source>
</evidence>
<dbReference type="InterPro" id="IPR042168">
    <property type="entry name" value="Pcp2"/>
</dbReference>
<evidence type="ECO:0000313" key="5">
    <source>
        <dbReference type="RefSeq" id="XP_020835501.1"/>
    </source>
</evidence>
<feature type="region of interest" description="Disordered" evidence="1">
    <location>
        <begin position="111"/>
        <end position="139"/>
    </location>
</feature>
<name>A0A6P5JMU7_PHACI</name>
<organism evidence="2 4">
    <name type="scientific">Phascolarctos cinereus</name>
    <name type="common">Koala</name>
    <dbReference type="NCBI Taxonomy" id="38626"/>
    <lineage>
        <taxon>Eukaryota</taxon>
        <taxon>Metazoa</taxon>
        <taxon>Chordata</taxon>
        <taxon>Craniata</taxon>
        <taxon>Vertebrata</taxon>
        <taxon>Euteleostomi</taxon>
        <taxon>Mammalia</taxon>
        <taxon>Metatheria</taxon>
        <taxon>Diprotodontia</taxon>
        <taxon>Phascolarctidae</taxon>
        <taxon>Phascolarctos</taxon>
    </lineage>
</organism>
<dbReference type="PROSITE" id="PS50877">
    <property type="entry name" value="GOLOCO"/>
    <property type="match status" value="2"/>
</dbReference>
<dbReference type="PANTHER" id="PTHR47503:SF1">
    <property type="entry name" value="PURKINJE CELL PROTEIN 2 HOMOLOG"/>
    <property type="match status" value="1"/>
</dbReference>
<keyword evidence="2" id="KW-1185">Reference proteome</keyword>
<sequence length="211" mass="22941">MESVAVVTTPKPGPKGYAELVIRPLWVYKEGGYKYRPRGCGLRGLCLLHALSRLASPYAALPPSCLGDPTLNLQYACSQTLLTQAGTPEEDGFFNLLSHVQGARMEEQRCPLQTEPGQGPPNKSSRSPSPNPIAPPEMDNLMDMVADTQARRMDDQRVSINYLPGFQSVAPKDGVEQGTGNRSHHPLLVPQDPSALSFRRNSSPHPQTTGP</sequence>
<dbReference type="KEGG" id="pcw:110203361"/>
<accession>A0A6P5JMU7</accession>
<dbReference type="PANTHER" id="PTHR47503">
    <property type="entry name" value="PURKINJE CELL PROTEIN 2"/>
    <property type="match status" value="1"/>
</dbReference>
<dbReference type="SMART" id="SM00390">
    <property type="entry name" value="GoLoco"/>
    <property type="match status" value="2"/>
</dbReference>
<evidence type="ECO:0000313" key="3">
    <source>
        <dbReference type="RefSeq" id="XP_020835499.1"/>
    </source>
</evidence>
<dbReference type="Proteomes" id="UP000515140">
    <property type="component" value="Unplaced"/>
</dbReference>
<feature type="region of interest" description="Disordered" evidence="1">
    <location>
        <begin position="164"/>
        <end position="211"/>
    </location>
</feature>
<dbReference type="InterPro" id="IPR011990">
    <property type="entry name" value="TPR-like_helical_dom_sf"/>
</dbReference>
<dbReference type="RefSeq" id="XP_020835500.1">
    <property type="nucleotide sequence ID" value="XM_020979841.1"/>
</dbReference>
<dbReference type="CTD" id="126006"/>
<dbReference type="GO" id="GO:0005085">
    <property type="term" value="F:guanyl-nucleotide exchange factor activity"/>
    <property type="evidence" value="ECO:0007669"/>
    <property type="project" value="InterPro"/>
</dbReference>
<evidence type="ECO:0000313" key="4">
    <source>
        <dbReference type="RefSeq" id="XP_020835500.1"/>
    </source>
</evidence>
<dbReference type="Pfam" id="PF02188">
    <property type="entry name" value="GoLoco"/>
    <property type="match status" value="2"/>
</dbReference>
<dbReference type="Gene3D" id="1.25.40.10">
    <property type="entry name" value="Tetratricopeptide repeat domain"/>
    <property type="match status" value="1"/>
</dbReference>
<proteinExistence type="predicted"/>
<evidence type="ECO:0000313" key="6">
    <source>
        <dbReference type="RefSeq" id="XP_020835502.1"/>
    </source>
</evidence>
<dbReference type="RefSeq" id="XP_020835501.1">
    <property type="nucleotide sequence ID" value="XM_020979842.1"/>
</dbReference>
<feature type="compositionally biased region" description="Polar residues" evidence="1">
    <location>
        <begin position="199"/>
        <end position="211"/>
    </location>
</feature>
<evidence type="ECO:0000256" key="1">
    <source>
        <dbReference type="SAM" id="MobiDB-lite"/>
    </source>
</evidence>
<dbReference type="GeneID" id="110203361"/>
<reference evidence="3 4" key="1">
    <citation type="submission" date="2025-04" db="UniProtKB">
        <authorList>
            <consortium name="RefSeq"/>
        </authorList>
    </citation>
    <scope>IDENTIFICATION</scope>
    <source>
        <tissue evidence="3 4">Spleen</tissue>
    </source>
</reference>